<evidence type="ECO:0000256" key="3">
    <source>
        <dbReference type="ARBA" id="ARBA00024226"/>
    </source>
</evidence>
<dbReference type="FunFam" id="3.40.309.10:FF:000012">
    <property type="entry name" value="Betaine aldehyde dehydrogenase"/>
    <property type="match status" value="1"/>
</dbReference>
<comment type="caution">
    <text evidence="8">The sequence shown here is derived from an EMBL/GenBank/DDBJ whole genome shotgun (WGS) entry which is preliminary data.</text>
</comment>
<dbReference type="Gene3D" id="3.40.605.10">
    <property type="entry name" value="Aldehyde Dehydrogenase, Chain A, domain 1"/>
    <property type="match status" value="1"/>
</dbReference>
<dbReference type="FunFam" id="3.40.605.10:FF:000001">
    <property type="entry name" value="Aldehyde dehydrogenase 1"/>
    <property type="match status" value="1"/>
</dbReference>
<accession>A0AAV9PHW6</accession>
<evidence type="ECO:0000313" key="9">
    <source>
        <dbReference type="Proteomes" id="UP001337655"/>
    </source>
</evidence>
<dbReference type="PROSITE" id="PS00687">
    <property type="entry name" value="ALDEHYDE_DEHYDR_GLU"/>
    <property type="match status" value="1"/>
</dbReference>
<evidence type="ECO:0000256" key="5">
    <source>
        <dbReference type="PROSITE-ProRule" id="PRU10007"/>
    </source>
</evidence>
<dbReference type="SUPFAM" id="SSF53720">
    <property type="entry name" value="ALDH-like"/>
    <property type="match status" value="1"/>
</dbReference>
<comment type="similarity">
    <text evidence="1 6">Belongs to the aldehyde dehydrogenase family.</text>
</comment>
<dbReference type="InterPro" id="IPR016161">
    <property type="entry name" value="Ald_DH/histidinol_DH"/>
</dbReference>
<dbReference type="Proteomes" id="UP001337655">
    <property type="component" value="Unassembled WGS sequence"/>
</dbReference>
<feature type="active site" evidence="5">
    <location>
        <position position="250"/>
    </location>
</feature>
<dbReference type="GeneID" id="89925348"/>
<gene>
    <name evidence="8" type="ORF">LTR77_004002</name>
</gene>
<dbReference type="GO" id="GO:0004029">
    <property type="term" value="F:aldehyde dehydrogenase (NAD+) activity"/>
    <property type="evidence" value="ECO:0007669"/>
    <property type="project" value="UniProtKB-EC"/>
</dbReference>
<protein>
    <recommendedName>
        <fullName evidence="3">aldehyde dehydrogenase (NAD(+))</fullName>
        <ecNumber evidence="3">1.2.1.3</ecNumber>
    </recommendedName>
</protein>
<comment type="catalytic activity">
    <reaction evidence="4">
        <text>an aldehyde + NAD(+) + H2O = a carboxylate + NADH + 2 H(+)</text>
        <dbReference type="Rhea" id="RHEA:16185"/>
        <dbReference type="ChEBI" id="CHEBI:15377"/>
        <dbReference type="ChEBI" id="CHEBI:15378"/>
        <dbReference type="ChEBI" id="CHEBI:17478"/>
        <dbReference type="ChEBI" id="CHEBI:29067"/>
        <dbReference type="ChEBI" id="CHEBI:57540"/>
        <dbReference type="ChEBI" id="CHEBI:57945"/>
        <dbReference type="EC" id="1.2.1.3"/>
    </reaction>
</comment>
<evidence type="ECO:0000313" key="8">
    <source>
        <dbReference type="EMBL" id="KAK5172363.1"/>
    </source>
</evidence>
<proteinExistence type="inferred from homology"/>
<dbReference type="InterPro" id="IPR015590">
    <property type="entry name" value="Aldehyde_DH_dom"/>
</dbReference>
<dbReference type="EC" id="1.2.1.3" evidence="3"/>
<dbReference type="Gene3D" id="3.40.309.10">
    <property type="entry name" value="Aldehyde Dehydrogenase, Chain A, domain 2"/>
    <property type="match status" value="1"/>
</dbReference>
<evidence type="ECO:0000256" key="2">
    <source>
        <dbReference type="ARBA" id="ARBA00023002"/>
    </source>
</evidence>
<reference evidence="8 9" key="1">
    <citation type="submission" date="2023-08" db="EMBL/GenBank/DDBJ databases">
        <title>Black Yeasts Isolated from many extreme environments.</title>
        <authorList>
            <person name="Coleine C."/>
            <person name="Stajich J.E."/>
            <person name="Selbmann L."/>
        </authorList>
    </citation>
    <scope>NUCLEOTIDE SEQUENCE [LARGE SCALE GENOMIC DNA]</scope>
    <source>
        <strain evidence="8 9">CCFEE 5935</strain>
    </source>
</reference>
<feature type="domain" description="Aldehyde dehydrogenase" evidence="7">
    <location>
        <begin position="13"/>
        <end position="475"/>
    </location>
</feature>
<dbReference type="InterPro" id="IPR016162">
    <property type="entry name" value="Ald_DH_N"/>
</dbReference>
<evidence type="ECO:0000256" key="4">
    <source>
        <dbReference type="ARBA" id="ARBA00049194"/>
    </source>
</evidence>
<dbReference type="InterPro" id="IPR029510">
    <property type="entry name" value="Ald_DH_CS_GLU"/>
</dbReference>
<dbReference type="InterPro" id="IPR016160">
    <property type="entry name" value="Ald_DH_CS_CYS"/>
</dbReference>
<keyword evidence="9" id="KW-1185">Reference proteome</keyword>
<evidence type="ECO:0000259" key="7">
    <source>
        <dbReference type="Pfam" id="PF00171"/>
    </source>
</evidence>
<keyword evidence="2 6" id="KW-0560">Oxidoreductase</keyword>
<name>A0AAV9PHW6_9PEZI</name>
<dbReference type="EMBL" id="JAVRRT010000005">
    <property type="protein sequence ID" value="KAK5172363.1"/>
    <property type="molecule type" value="Genomic_DNA"/>
</dbReference>
<evidence type="ECO:0000256" key="6">
    <source>
        <dbReference type="RuleBase" id="RU003345"/>
    </source>
</evidence>
<dbReference type="PROSITE" id="PS00070">
    <property type="entry name" value="ALDEHYDE_DEHYDR_CYS"/>
    <property type="match status" value="1"/>
</dbReference>
<evidence type="ECO:0000256" key="1">
    <source>
        <dbReference type="ARBA" id="ARBA00009986"/>
    </source>
</evidence>
<dbReference type="AlphaFoldDB" id="A0AAV9PHW6"/>
<dbReference type="Pfam" id="PF00171">
    <property type="entry name" value="Aldedh"/>
    <property type="match status" value="1"/>
</dbReference>
<dbReference type="RefSeq" id="XP_064661207.1">
    <property type="nucleotide sequence ID" value="XM_064801256.1"/>
</dbReference>
<dbReference type="PANTHER" id="PTHR11699">
    <property type="entry name" value="ALDEHYDE DEHYDROGENASE-RELATED"/>
    <property type="match status" value="1"/>
</dbReference>
<organism evidence="8 9">
    <name type="scientific">Saxophila tyrrhenica</name>
    <dbReference type="NCBI Taxonomy" id="1690608"/>
    <lineage>
        <taxon>Eukaryota</taxon>
        <taxon>Fungi</taxon>
        <taxon>Dikarya</taxon>
        <taxon>Ascomycota</taxon>
        <taxon>Pezizomycotina</taxon>
        <taxon>Dothideomycetes</taxon>
        <taxon>Dothideomycetidae</taxon>
        <taxon>Mycosphaerellales</taxon>
        <taxon>Extremaceae</taxon>
        <taxon>Saxophila</taxon>
    </lineage>
</organism>
<sequence>MSYETRLFINNEYVKSKAGETFSVNSPNDGSLVVEGVHAAGEADVDAAVDAAGKAYKSWRTVPAAQKAKLMLKMADLVERDAAKLAMLETICMGQPISAAKKFIASTVAYWRYYAGWCDKIEGESFPDDGDGKMKMVQYMPYGVCGGIAAWNATQVTAVKKIAAAIAVGNTFVFKASEKSPLGAIALGELIKEAGFPPGVINIVSGPGKTGALIAAHMDIGKISFTGSIASGRKVQDAATKSNLKRVTLELGGKSPALIFNDANLENALAMNSQGFLANTGQICAACSRALVQEKIAPKFIEGLKQRFEKLSEVMSDPSDEKTALGPLADQAQYERVMSFLETGKSSGAEVITGGVRKGEKGCFIEPTIYLNPDSKAKIFTDEIFGPVISIKTFKTEEEAIELANDTTYGLAASIYTGDVTRAMRVSTLLEAGTVTINAPYGGLLSAPFGGMKQSGYGRESGKYGLYDWMQAKAVVFK</sequence>
<dbReference type="InterPro" id="IPR016163">
    <property type="entry name" value="Ald_DH_C"/>
</dbReference>